<evidence type="ECO:0000313" key="3">
    <source>
        <dbReference type="EMBL" id="MCL1123521.1"/>
    </source>
</evidence>
<proteinExistence type="predicted"/>
<dbReference type="Pfam" id="PF04865">
    <property type="entry name" value="Baseplate_J"/>
    <property type="match status" value="1"/>
</dbReference>
<accession>A0ABT0L773</accession>
<evidence type="ECO:0000256" key="1">
    <source>
        <dbReference type="SAM" id="Phobius"/>
    </source>
</evidence>
<keyword evidence="1" id="KW-1133">Transmembrane helix</keyword>
<dbReference type="InterPro" id="IPR006949">
    <property type="entry name" value="Barrel_Baseplate_J-like"/>
</dbReference>
<keyword evidence="4" id="KW-1185">Reference proteome</keyword>
<sequence length="396" mass="43343">MSRPKVNFDKVLAEKGVPLTSAEVTTLLLKDMDSANSTISNDSRMSPFWKLILKAVITPVLWLINVLLVQHVLPAMFTATATKLFLDLKAWEVGLSRKEAVNTQGYITFTKQDVNSDIAVPKGSVIKTDSRLGGIYSVSVMDDSFIPSGIASLAVECIADEAGASHNIGAGYFYVMDEMPSGIASVSNVGDWITQTGADDEEDDALALRIRDQFLSVGQYHIDAVYRGAIASFAGVRSDFLFFEHNAPRGPGTANCHVMMDVGEPPQSLINSINQHVRDEGHHGHGDDMLVMPIGYTEYDLTFDIWHGAFLNDVEQQTLLSELESRIRAAFRESDNFDTITRVLPQKTFSFSLLSSQLHNELGNLASIKYSHADINSGLSLPRIKTLTLNNVGAAT</sequence>
<name>A0ABT0L773_9GAMM</name>
<dbReference type="EMBL" id="JAKIKS010000007">
    <property type="protein sequence ID" value="MCL1123521.1"/>
    <property type="molecule type" value="Genomic_DNA"/>
</dbReference>
<organism evidence="3 4">
    <name type="scientific">Shewanella surugensis</name>
    <dbReference type="NCBI Taxonomy" id="212020"/>
    <lineage>
        <taxon>Bacteria</taxon>
        <taxon>Pseudomonadati</taxon>
        <taxon>Pseudomonadota</taxon>
        <taxon>Gammaproteobacteria</taxon>
        <taxon>Alteromonadales</taxon>
        <taxon>Shewanellaceae</taxon>
        <taxon>Shewanella</taxon>
    </lineage>
</organism>
<dbReference type="RefSeq" id="WP_248938808.1">
    <property type="nucleotide sequence ID" value="NZ_JAKIKS010000007.1"/>
</dbReference>
<reference evidence="3 4" key="1">
    <citation type="submission" date="2022-01" db="EMBL/GenBank/DDBJ databases">
        <title>Whole genome-based taxonomy of the Shewanellaceae.</title>
        <authorList>
            <person name="Martin-Rodriguez A.J."/>
        </authorList>
    </citation>
    <scope>NUCLEOTIDE SEQUENCE [LARGE SCALE GENOMIC DNA]</scope>
    <source>
        <strain evidence="3 4">DSM 17177</strain>
    </source>
</reference>
<evidence type="ECO:0000259" key="2">
    <source>
        <dbReference type="Pfam" id="PF04865"/>
    </source>
</evidence>
<keyword evidence="1" id="KW-0812">Transmembrane</keyword>
<evidence type="ECO:0000313" key="4">
    <source>
        <dbReference type="Proteomes" id="UP001203423"/>
    </source>
</evidence>
<feature type="domain" description="Baseplate protein J-like barrel" evidence="2">
    <location>
        <begin position="107"/>
        <end position="194"/>
    </location>
</feature>
<dbReference type="Proteomes" id="UP001203423">
    <property type="component" value="Unassembled WGS sequence"/>
</dbReference>
<feature type="transmembrane region" description="Helical" evidence="1">
    <location>
        <begin position="51"/>
        <end position="73"/>
    </location>
</feature>
<comment type="caution">
    <text evidence="3">The sequence shown here is derived from an EMBL/GenBank/DDBJ whole genome shotgun (WGS) entry which is preliminary data.</text>
</comment>
<gene>
    <name evidence="3" type="ORF">L2764_03250</name>
</gene>
<protein>
    <submittedName>
        <fullName evidence="3">Baseplate J/gp47 family protein</fullName>
    </submittedName>
</protein>
<keyword evidence="1" id="KW-0472">Membrane</keyword>